<feature type="region of interest" description="Disordered" evidence="2">
    <location>
        <begin position="2373"/>
        <end position="2444"/>
    </location>
</feature>
<feature type="compositionally biased region" description="Acidic residues" evidence="2">
    <location>
        <begin position="1640"/>
        <end position="1653"/>
    </location>
</feature>
<feature type="region of interest" description="Disordered" evidence="2">
    <location>
        <begin position="1611"/>
        <end position="2086"/>
    </location>
</feature>
<feature type="compositionally biased region" description="Basic and acidic residues" evidence="2">
    <location>
        <begin position="2169"/>
        <end position="2179"/>
    </location>
</feature>
<feature type="compositionally biased region" description="Polar residues" evidence="2">
    <location>
        <begin position="3149"/>
        <end position="3161"/>
    </location>
</feature>
<feature type="compositionally biased region" description="Basic and acidic residues" evidence="2">
    <location>
        <begin position="1978"/>
        <end position="1991"/>
    </location>
</feature>
<feature type="compositionally biased region" description="Basic and acidic residues" evidence="2">
    <location>
        <begin position="3196"/>
        <end position="3209"/>
    </location>
</feature>
<feature type="compositionally biased region" description="Polar residues" evidence="2">
    <location>
        <begin position="2120"/>
        <end position="2134"/>
    </location>
</feature>
<feature type="compositionally biased region" description="Basic and acidic residues" evidence="2">
    <location>
        <begin position="2710"/>
        <end position="2720"/>
    </location>
</feature>
<feature type="region of interest" description="Disordered" evidence="2">
    <location>
        <begin position="1508"/>
        <end position="1599"/>
    </location>
</feature>
<feature type="compositionally biased region" description="Acidic residues" evidence="2">
    <location>
        <begin position="3230"/>
        <end position="3239"/>
    </location>
</feature>
<feature type="compositionally biased region" description="Polar residues" evidence="2">
    <location>
        <begin position="2299"/>
        <end position="2313"/>
    </location>
</feature>
<feature type="compositionally biased region" description="Basic and acidic residues" evidence="2">
    <location>
        <begin position="2207"/>
        <end position="2223"/>
    </location>
</feature>
<organism evidence="3 4">
    <name type="scientific">Monilinia laxa</name>
    <name type="common">Brown rot fungus</name>
    <name type="synonym">Sclerotinia laxa</name>
    <dbReference type="NCBI Taxonomy" id="61186"/>
    <lineage>
        <taxon>Eukaryota</taxon>
        <taxon>Fungi</taxon>
        <taxon>Dikarya</taxon>
        <taxon>Ascomycota</taxon>
        <taxon>Pezizomycotina</taxon>
        <taxon>Leotiomycetes</taxon>
        <taxon>Helotiales</taxon>
        <taxon>Sclerotiniaceae</taxon>
        <taxon>Monilinia</taxon>
    </lineage>
</organism>
<feature type="compositionally biased region" description="Acidic residues" evidence="2">
    <location>
        <begin position="2627"/>
        <end position="2644"/>
    </location>
</feature>
<feature type="compositionally biased region" description="Basic and acidic residues" evidence="2">
    <location>
        <begin position="3370"/>
        <end position="3382"/>
    </location>
</feature>
<feature type="compositionally biased region" description="Polar residues" evidence="2">
    <location>
        <begin position="1"/>
        <end position="11"/>
    </location>
</feature>
<feature type="compositionally biased region" description="Polar residues" evidence="2">
    <location>
        <begin position="3292"/>
        <end position="3301"/>
    </location>
</feature>
<feature type="compositionally biased region" description="Acidic residues" evidence="2">
    <location>
        <begin position="1710"/>
        <end position="1719"/>
    </location>
</feature>
<feature type="region of interest" description="Disordered" evidence="2">
    <location>
        <begin position="3225"/>
        <end position="3417"/>
    </location>
</feature>
<dbReference type="EMBL" id="VIGI01000006">
    <property type="protein sequence ID" value="KAB8299332.1"/>
    <property type="molecule type" value="Genomic_DNA"/>
</dbReference>
<evidence type="ECO:0000256" key="1">
    <source>
        <dbReference type="SAM" id="Coils"/>
    </source>
</evidence>
<feature type="compositionally biased region" description="Basic and acidic residues" evidence="2">
    <location>
        <begin position="3118"/>
        <end position="3130"/>
    </location>
</feature>
<gene>
    <name evidence="3" type="ORF">EYC80_001404</name>
</gene>
<keyword evidence="4" id="KW-1185">Reference proteome</keyword>
<proteinExistence type="predicted"/>
<reference evidence="3 4" key="1">
    <citation type="submission" date="2019-06" db="EMBL/GenBank/DDBJ databases">
        <title>Genome Sequence of the Brown Rot Fungal Pathogen Monilinia laxa.</title>
        <authorList>
            <person name="De Miccolis Angelini R.M."/>
            <person name="Landi L."/>
            <person name="Abate D."/>
            <person name="Pollastro S."/>
            <person name="Romanazzi G."/>
            <person name="Faretra F."/>
        </authorList>
    </citation>
    <scope>NUCLEOTIDE SEQUENCE [LARGE SCALE GENOMIC DNA]</scope>
    <source>
        <strain evidence="3 4">Mlax316</strain>
    </source>
</reference>
<feature type="compositionally biased region" description="Polar residues" evidence="2">
    <location>
        <begin position="2024"/>
        <end position="2042"/>
    </location>
</feature>
<sequence>MPINLQPSTGTAGIIKKERTREGSRRMPNNSRPPLSHRIRASFEGKKSQDSTSPKHASISGSSSTDPEVLRQAIDHAISGDAFQAGIASHIAKLLKPQIKAALDTIEPLVNAVLQHEILLKKTNASVENVLLRLDTMTDEDGAVDPTKARFSIHGALSSHPISETKLEDATLPISPTSTPDIPGSFANEQPIPFPNRNVTYTVGKLSEISDSLDLNNNKLGKMVEGIAQLNNLLLSNERLDSLKESSEKNATNTSVMQAQLDQLQENVRVIITRIGSDLGTNVKAINDRLAEGILGSEKAVVAPSSNEEDAQLLRAISPELEVLKGNLDAGTSSHNENLALLKMQISALQSTLDDQKVLLGEMKESDNSVDILAGIQKSNESHESHAAILGELKERNAEPVDVSAQPIPTSGDAETLQTILAQVQKSNEAHEKHEAALAGIKDSDTSAAILAEVQKSNESHIYHTAVLETLKSSSIPPPEPTNSIDLEGLETKMGSLIETSTSILAEVQKSNESHISHAAALESIKALPTPPPEFNHASATVDFEGLEKNMGSIIEKLDNHAAVLDEIKMKEHSVSGGLDSSAFDGHFGSITTLLDAHKTALDEIKAKDSPIADVGPIVLLLESHSAILNELKAKDIPITDLAPITSMLESHTAILEEVKAKNIPITDLAPINSMLEAHTATLDEIKAKDGASIIDFTPITSILESHSAVLDEIKAKDGASNIDFNPITSILESHTSALEELKSQDIPTADFSPVTSLLEAHSAILEDIKAKDVTPDIDFSPITSTLESHSATLEEIKSKDVQSSAGPASINMEAFDTHFGAITSMLAAHTTALDEIKSKDNSSNSSIPVEINTEALEKHFGPITSMLEAHTAKLDEMKSKDVTVSTGPTELNTAVFDGHFSSLASLLESNTAALDEIKSKNNEVSQPSIETRNCTGFEAFEPQITAMKSALDAQMVVLDGLESKTLAKNDMEAIIVDNMLEPHIVAIKSTLEEHTAILEELKSKISSANVSPPEAVNDSLPTILEVLSSHTNLLTEIKNADVSDEILTALHELQESNSTAFNTLKESDVSDEILTALHTCNDSQKKLDKSLLELQIAVNTSSLSEQSAEKSIEPIEENTGPASSINITGLETQISAVIATLEGQSVVLEEIKNAANGGMEAHGLHTTTLSEIKDAANASNESHNTHTATLGLIRDTTTALSTAHATQINMLGELKDAIIVSNESHNAHASTLGEIRGVAVSSNEAHASHTATLGKLKKAITFSVESHASHATALADLKLLQSTQPPPDTDIDTKSAPALDTSALDTQLTTIITALESQTSTLGEIKEAHTSHTTILGEIKDATIASNESHTSHTAILGEIKESIAPVCGINEVLSTHTSLLGGLKDGSGSKHDEVRGDIESLRKIVEDSSDKHEENLLKHGELIREHGDLVKGNHDGLKGTIAGLALGGIVGAGVMKAVGGEEEAAPSSVEKEVLEECIEIEPEAQTEDGKTAVEELTPVEVKVPVEEESALETKEPEPEALAEEEETPTIEESPIAPAEMEAQQEPAALAEEEKAIEDEKPVGERNVEEDPEPEVIPTEPEVMAEPKEEVSTTEPVGIEPALVAEAVVEEAPVEGLASSEAENPVEEAVTEEPSPKEEEVESPTLEIDETPSVEAQQPDGDVAAEDTISQDKSVSVESDLPSEPEPIPEDSASERNAEPVVTERSEDNETPIEEVVEEPTPVQATDPVEDLQTTEESGVIEKVGDSTPEIVEEPISNQDTTDMEEAPASEEEPTPGEDNVPEPSNDQPEPEKSAVIEEVPVKEEVTEDEGPKEETDGESKEDKVHGDGEIVDDDELKPAEEATPVVVEQEKPIEELIQDTEDKELRQNDEEKSAEEAVPEVLIENPAVTSKETLPLETDKAPTASEEVNVPSLDENSTESDGKTNISDQADFKIPEPSNSVSAEHVGILTEHKVTEPNIEDRPLCVEAETEQPIEIEEKILETEIKDPSDGDISSDAIEDPIEALQKEKIPEPNIESETPIPESSDQSQLPEETQEQPNEPLQDESIPERSVETEVPPLLLADQEQTPVECEEKPQAGEHISEEISNEAAESVIELPTDDAPPETVVEIETSPELDNQDQTSIESQENSLESPQIHEYGTEKIPDKIAEKSIEILEEEVSTEPIIETEPHISSELKDQGQAPVENEENSPKDEISEPAALDTESSEQHPSADSEEESKSLEMEIQEPSNNDQPGESEKTPIGSHEEDTPEPAIKTEIPVIDSNDQDQTTVKSEESTLDLELNKTSVQEVEIPEEQLPPSTNSEEQKTDMTAQETMQVSVVENKSSISVPESTEDIQIVAKDEELPESTGERVIEIPNDEQATEIQCSTTLENDLAQEDSTVELDDMNKDSTDMLEPSEDDQVIIDDKEKPTSINKELIEAPSDEQVGSEALVPRPDIDQDPEDVKAREEIAILNAEMASILAKEEIKSIESMTEETTKSEGDDSTVEAETISGYEPKASEVEQTIEEPIDITDEQAQAENQEILDQQQEDEPIRTEVIELKEYQGSIAIGDECSSELEVKKSLEEPALKSINSEGKISHEEPEATVVEDINLAPTEKLVQQEDITPTNANWVTESQVQDAKNEIPPEEESNELPSELEESLDSESQQVAGYTEIEYLTNGSSFSQVENLPEEEIQVQEAEPLPAETSVEIEGNENLTVQLESESDSDTESKNLNDKTVPEASTMGMESKETESKSIDSSYQENSNVESEPTIDSFSQVEVANQELDNEISPLEHIEDAEKDSGSQYHFKDTDSVVFDESLPVESEIDHGNGSDLEELDFGSVRESIFNEIGGRNLVQDHEIVENSARESENVEDTRLAEPSREEIPAIEGLWWDRKPVHDDVDSEILLPSDSEQDESINFEGETDYISAQDDIQARSYRISEDNPAEREFVQKSSIITNEDITEPISDSGWREVPVVSENEFIRGKNISVVPESVIDTEETVGEEKSENTPWDGIYQDHDESQMIPESESQTQPIREYIPVVPESSEIYEAFAPIKDEPSTDRERPFIESMDDQVIGKNQDFSEDIRVGVKDDFTFEDNTSVYSQEFISEDYGKEQDHPTLDRSFNPTTSASEYISSERLKREIEPEPTHFYSREPYLPHETKSSEPEASSNRKYSSFAETRLDTRSSFNYQDNDDQFNLEPENTQSNSPEFYHAQKTDLSKPESPLEQRYSNYEEFPLDIRSTLNYQDDEQSEPEPETTYTDTSYPYDQFSKPSSIREIETSNYETEPKYQVTPTDQMNYEEHIPPTPSTTLTRQISTEKFPAYDESRRSPVSHGFNLGLPIRNTERVETIPESPQYEYENRHPMYNQPLRSSGPSRLPMPSTRSIDSIRKSSDFDNERAYPSYDNSARSSRSPQPLSFGIPKTSPGPVETTRQMSEFDNGHTYSGYVEPGHSSRSSQGFNFGVSARNITPVDYQREGHEWVNERGNVKNLLRQFETGDSASEVLLPPQHQRISTASPYDHFGTAITQPQDRFDTFIPRPLDTRSFGKQPAYEEESRVAMPFDRRSDFRSEESSMAQRPLQGEIGLGRGEGSNFASSSGWEFGLGGQGRSRDEEGGSRAGYGGGNGYGYGDLSGIPKKGKSKKEETEQRRSGDGGSMY</sequence>
<dbReference type="Proteomes" id="UP000326757">
    <property type="component" value="Unassembled WGS sequence"/>
</dbReference>
<feature type="region of interest" description="Disordered" evidence="2">
    <location>
        <begin position="3525"/>
        <end position="3641"/>
    </location>
</feature>
<feature type="compositionally biased region" description="Basic and acidic residues" evidence="2">
    <location>
        <begin position="3537"/>
        <end position="3555"/>
    </location>
</feature>
<protein>
    <submittedName>
        <fullName evidence="3">Uncharacterized protein</fullName>
    </submittedName>
</protein>
<evidence type="ECO:0000256" key="2">
    <source>
        <dbReference type="SAM" id="MobiDB-lite"/>
    </source>
</evidence>
<name>A0A5N6K962_MONLA</name>
<accession>A0A5N6K962</accession>
<keyword evidence="1" id="KW-0175">Coiled coil</keyword>
<feature type="compositionally biased region" description="Basic and acidic residues" evidence="2">
    <location>
        <begin position="1791"/>
        <end position="1806"/>
    </location>
</feature>
<feature type="compositionally biased region" description="Polar residues" evidence="2">
    <location>
        <begin position="3241"/>
        <end position="3257"/>
    </location>
</feature>
<feature type="compositionally biased region" description="Polar residues" evidence="2">
    <location>
        <begin position="2738"/>
        <end position="2762"/>
    </location>
</feature>
<feature type="compositionally biased region" description="Basic and acidic residues" evidence="2">
    <location>
        <begin position="2140"/>
        <end position="2155"/>
    </location>
</feature>
<feature type="compositionally biased region" description="Basic and acidic residues" evidence="2">
    <location>
        <begin position="2237"/>
        <end position="2248"/>
    </location>
</feature>
<feature type="compositionally biased region" description="Basic and acidic residues" evidence="2">
    <location>
        <begin position="3093"/>
        <end position="3103"/>
    </location>
</feature>
<comment type="caution">
    <text evidence="3">The sequence shown here is derived from an EMBL/GenBank/DDBJ whole genome shotgun (WGS) entry which is preliminary data.</text>
</comment>
<feature type="region of interest" description="Disordered" evidence="2">
    <location>
        <begin position="2977"/>
        <end position="2999"/>
    </location>
</feature>
<feature type="region of interest" description="Disordered" evidence="2">
    <location>
        <begin position="2664"/>
        <end position="2788"/>
    </location>
</feature>
<feature type="compositionally biased region" description="Basic and acidic residues" evidence="2">
    <location>
        <begin position="2773"/>
        <end position="2788"/>
    </location>
</feature>
<feature type="compositionally biased region" description="Basic and acidic residues" evidence="2">
    <location>
        <begin position="1694"/>
        <end position="1709"/>
    </location>
</feature>
<feature type="region of interest" description="Disordered" evidence="2">
    <location>
        <begin position="2472"/>
        <end position="2534"/>
    </location>
</feature>
<dbReference type="OrthoDB" id="3563205at2759"/>
<feature type="compositionally biased region" description="Basic and acidic residues" evidence="2">
    <location>
        <begin position="1814"/>
        <end position="1830"/>
    </location>
</feature>
<evidence type="ECO:0000313" key="3">
    <source>
        <dbReference type="EMBL" id="KAB8299332.1"/>
    </source>
</evidence>
<feature type="compositionally biased region" description="Polar residues" evidence="2">
    <location>
        <begin position="2604"/>
        <end position="2621"/>
    </location>
</feature>
<feature type="compositionally biased region" description="Gly residues" evidence="2">
    <location>
        <begin position="3600"/>
        <end position="3614"/>
    </location>
</feature>
<feature type="compositionally biased region" description="Polar residues" evidence="2">
    <location>
        <begin position="50"/>
        <end position="66"/>
    </location>
</feature>
<feature type="compositionally biased region" description="Polar residues" evidence="2">
    <location>
        <begin position="3387"/>
        <end position="3399"/>
    </location>
</feature>
<feature type="compositionally biased region" description="Basic and acidic residues" evidence="2">
    <location>
        <begin position="1865"/>
        <end position="1877"/>
    </location>
</feature>
<feature type="region of interest" description="Disordered" evidence="2">
    <location>
        <begin position="2602"/>
        <end position="2652"/>
    </location>
</feature>
<feature type="region of interest" description="Disordered" evidence="2">
    <location>
        <begin position="1"/>
        <end position="67"/>
    </location>
</feature>
<feature type="compositionally biased region" description="Basic and acidic residues" evidence="2">
    <location>
        <begin position="2073"/>
        <end position="2085"/>
    </location>
</feature>
<feature type="compositionally biased region" description="Acidic residues" evidence="2">
    <location>
        <begin position="1520"/>
        <end position="1531"/>
    </location>
</feature>
<feature type="compositionally biased region" description="Polar residues" evidence="2">
    <location>
        <begin position="3105"/>
        <end position="3117"/>
    </location>
</feature>
<feature type="compositionally biased region" description="Basic and acidic residues" evidence="2">
    <location>
        <begin position="1952"/>
        <end position="1966"/>
    </location>
</feature>
<feature type="compositionally biased region" description="Basic and acidic residues" evidence="2">
    <location>
        <begin position="15"/>
        <end position="25"/>
    </location>
</feature>
<feature type="compositionally biased region" description="Basic and acidic residues" evidence="2">
    <location>
        <begin position="3139"/>
        <end position="3148"/>
    </location>
</feature>
<feature type="compositionally biased region" description="Basic and acidic residues" evidence="2">
    <location>
        <begin position="1553"/>
        <end position="1570"/>
    </location>
</feature>
<evidence type="ECO:0000313" key="4">
    <source>
        <dbReference type="Proteomes" id="UP000326757"/>
    </source>
</evidence>
<feature type="compositionally biased region" description="Acidic residues" evidence="2">
    <location>
        <begin position="2376"/>
        <end position="2386"/>
    </location>
</feature>
<feature type="coiled-coil region" evidence="1">
    <location>
        <begin position="985"/>
        <end position="1012"/>
    </location>
</feature>
<feature type="region of interest" description="Disordered" evidence="2">
    <location>
        <begin position="3090"/>
        <end position="3212"/>
    </location>
</feature>
<feature type="compositionally biased region" description="Basic and acidic residues" evidence="2">
    <location>
        <begin position="3625"/>
        <end position="3635"/>
    </location>
</feature>
<feature type="compositionally biased region" description="Low complexity" evidence="2">
    <location>
        <begin position="1532"/>
        <end position="1551"/>
    </location>
</feature>
<feature type="compositionally biased region" description="Acidic residues" evidence="2">
    <location>
        <begin position="2505"/>
        <end position="2515"/>
    </location>
</feature>
<feature type="compositionally biased region" description="Acidic residues" evidence="2">
    <location>
        <begin position="1763"/>
        <end position="1777"/>
    </location>
</feature>
<feature type="region of interest" description="Disordered" evidence="2">
    <location>
        <begin position="2110"/>
        <end position="2313"/>
    </location>
</feature>
<feature type="compositionally biased region" description="Polar residues" evidence="2">
    <location>
        <begin position="2516"/>
        <end position="2528"/>
    </location>
</feature>